<dbReference type="EMBL" id="HE577327">
    <property type="protein sequence ID" value="CCC99005.1"/>
    <property type="molecule type" value="Genomic_DNA"/>
</dbReference>
<organism evidence="2 3">
    <name type="scientific">Azospirillum baldaniorum</name>
    <dbReference type="NCBI Taxonomy" id="1064539"/>
    <lineage>
        <taxon>Bacteria</taxon>
        <taxon>Pseudomonadati</taxon>
        <taxon>Pseudomonadota</taxon>
        <taxon>Alphaproteobacteria</taxon>
        <taxon>Rhodospirillales</taxon>
        <taxon>Azospirillaceae</taxon>
        <taxon>Azospirillum</taxon>
    </lineage>
</organism>
<gene>
    <name evidence="2" type="ORF">AZOBR_180075</name>
</gene>
<evidence type="ECO:0000313" key="2">
    <source>
        <dbReference type="EMBL" id="CCC99005.1"/>
    </source>
</evidence>
<feature type="region of interest" description="Disordered" evidence="1">
    <location>
        <begin position="1"/>
        <end position="72"/>
    </location>
</feature>
<evidence type="ECO:0000313" key="3">
    <source>
        <dbReference type="Proteomes" id="UP000007319"/>
    </source>
</evidence>
<evidence type="ECO:0000256" key="1">
    <source>
        <dbReference type="SAM" id="MobiDB-lite"/>
    </source>
</evidence>
<dbReference type="KEGG" id="abs:AZOBR_180075"/>
<keyword evidence="3" id="KW-1185">Reference proteome</keyword>
<dbReference type="Proteomes" id="UP000007319">
    <property type="component" value="Chromosome"/>
</dbReference>
<reference evidence="2 3" key="1">
    <citation type="journal article" date="2011" name="PLoS Genet.">
        <title>Azospirillum genomes reveal transition of bacteria from aquatic to terrestrial environments.</title>
        <authorList>
            <person name="Wisniewski-Dye F."/>
            <person name="Borziak K."/>
            <person name="Khalsa-Moyers G."/>
            <person name="Alexandre G."/>
            <person name="Sukharnikov L.O."/>
            <person name="Wuichet K."/>
            <person name="Hurst G.B."/>
            <person name="McDonald W.H."/>
            <person name="Robertson J.S."/>
            <person name="Barbe V."/>
            <person name="Calteau A."/>
            <person name="Rouy Z."/>
            <person name="Mangenot S."/>
            <person name="Prigent-Combaret C."/>
            <person name="Normand P."/>
            <person name="Boyer M."/>
            <person name="Siguier P."/>
            <person name="Dessaux Y."/>
            <person name="Elmerich C."/>
            <person name="Condemine G."/>
            <person name="Krishnen G."/>
            <person name="Kennedy I."/>
            <person name="Paterson A.H."/>
            <person name="Gonzalez V."/>
            <person name="Mavingui P."/>
            <person name="Zhulin I.B."/>
        </authorList>
    </citation>
    <scope>NUCLEOTIDE SEQUENCE [LARGE SCALE GENOMIC DNA]</scope>
    <source>
        <strain evidence="2 3">Sp245</strain>
    </source>
</reference>
<protein>
    <submittedName>
        <fullName evidence="2">Uncharacterized protein</fullName>
    </submittedName>
</protein>
<sequence>MRDAGLGPPLGESYAGPWHPGQPQLSGAPMTFSEERHEARALRHGPAGGKRRQWGAPVPPHRCQPCRGDHQP</sequence>
<proteinExistence type="predicted"/>
<name>A0A9P1JSN0_9PROT</name>
<accession>A0A9P1JSN0</accession>
<dbReference type="AlphaFoldDB" id="A0A9P1JSN0"/>